<feature type="domain" description="PHD-type" evidence="11">
    <location>
        <begin position="310"/>
        <end position="362"/>
    </location>
</feature>
<evidence type="ECO:0000256" key="9">
    <source>
        <dbReference type="PROSITE-ProRule" id="PRU00146"/>
    </source>
</evidence>
<dbReference type="GeneID" id="24598111"/>
<dbReference type="GO" id="GO:0045944">
    <property type="term" value="P:positive regulation of transcription by RNA polymerase II"/>
    <property type="evidence" value="ECO:0007669"/>
    <property type="project" value="TreeGrafter"/>
</dbReference>
<feature type="compositionally biased region" description="Low complexity" evidence="10">
    <location>
        <begin position="606"/>
        <end position="624"/>
    </location>
</feature>
<feature type="domain" description="PHD-type" evidence="11">
    <location>
        <begin position="359"/>
        <end position="409"/>
    </location>
</feature>
<comment type="caution">
    <text evidence="13">The sequence shown here is derived from an EMBL/GenBank/DDBJ whole genome shotgun (WGS) entry which is preliminary data.</text>
</comment>
<dbReference type="RefSeq" id="XP_051074065.1">
    <property type="nucleotide sequence ID" value="XM_051218224.1"/>
</dbReference>
<dbReference type="PROSITE" id="PS50016">
    <property type="entry name" value="ZF_PHD_2"/>
    <property type="match status" value="5"/>
</dbReference>
<dbReference type="Pfam" id="PF00628">
    <property type="entry name" value="PHD"/>
    <property type="match status" value="4"/>
</dbReference>
<comment type="subcellular location">
    <subcellularLocation>
        <location evidence="1">Nucleus</location>
    </subcellularLocation>
</comment>
<feature type="domain" description="PHD-type" evidence="11">
    <location>
        <begin position="818"/>
        <end position="868"/>
    </location>
</feature>
<reference evidence="13" key="3">
    <citation type="submission" date="2021-06" db="EMBL/GenBank/DDBJ databases">
        <title>Chromosome-level genome assembly for S. haematobium.</title>
        <authorList>
            <person name="Stroehlein A.J."/>
        </authorList>
    </citation>
    <scope>NUCLEOTIDE SEQUENCE</scope>
</reference>
<feature type="compositionally biased region" description="Polar residues" evidence="10">
    <location>
        <begin position="1060"/>
        <end position="1076"/>
    </location>
</feature>
<feature type="region of interest" description="Disordered" evidence="10">
    <location>
        <begin position="1916"/>
        <end position="1935"/>
    </location>
</feature>
<evidence type="ECO:0000256" key="4">
    <source>
        <dbReference type="ARBA" id="ARBA00022771"/>
    </source>
</evidence>
<evidence type="ECO:0000256" key="6">
    <source>
        <dbReference type="ARBA" id="ARBA00023015"/>
    </source>
</evidence>
<accession>A0A922S5X7</accession>
<feature type="region of interest" description="Disordered" evidence="10">
    <location>
        <begin position="1715"/>
        <end position="1747"/>
    </location>
</feature>
<dbReference type="SMART" id="SM00184">
    <property type="entry name" value="RING"/>
    <property type="match status" value="5"/>
</dbReference>
<feature type="compositionally biased region" description="Low complexity" evidence="10">
    <location>
        <begin position="647"/>
        <end position="661"/>
    </location>
</feature>
<reference evidence="13" key="2">
    <citation type="journal article" date="2019" name="Gigascience">
        <title>High-quality Schistosoma haematobium genome achieved by single-molecule and long-range sequencing.</title>
        <authorList>
            <person name="Stroehlein A.J."/>
            <person name="Korhonen P.K."/>
            <person name="Chong T.M."/>
            <person name="Lim Y.L."/>
            <person name="Chan K.G."/>
            <person name="Webster B."/>
            <person name="Rollinson D."/>
            <person name="Brindley P.J."/>
            <person name="Gasser R.B."/>
            <person name="Young N.D."/>
        </authorList>
    </citation>
    <scope>NUCLEOTIDE SEQUENCE</scope>
</reference>
<feature type="region of interest" description="Disordered" evidence="10">
    <location>
        <begin position="1814"/>
        <end position="1835"/>
    </location>
</feature>
<feature type="compositionally biased region" description="Low complexity" evidence="10">
    <location>
        <begin position="1957"/>
        <end position="1993"/>
    </location>
</feature>
<feature type="region of interest" description="Disordered" evidence="10">
    <location>
        <begin position="1583"/>
        <end position="1606"/>
    </location>
</feature>
<dbReference type="PANTHER" id="PTHR45888">
    <property type="entry name" value="HL01030P-RELATED"/>
    <property type="match status" value="1"/>
</dbReference>
<keyword evidence="2" id="KW-0479">Metal-binding</keyword>
<proteinExistence type="predicted"/>
<feature type="compositionally biased region" description="Polar residues" evidence="10">
    <location>
        <begin position="1594"/>
        <end position="1606"/>
    </location>
</feature>
<feature type="region of interest" description="Disordered" evidence="10">
    <location>
        <begin position="603"/>
        <end position="735"/>
    </location>
</feature>
<organism evidence="13 14">
    <name type="scientific">Schistosoma haematobium</name>
    <name type="common">Blood fluke</name>
    <dbReference type="NCBI Taxonomy" id="6185"/>
    <lineage>
        <taxon>Eukaryota</taxon>
        <taxon>Metazoa</taxon>
        <taxon>Spiralia</taxon>
        <taxon>Lophotrochozoa</taxon>
        <taxon>Platyhelminthes</taxon>
        <taxon>Trematoda</taxon>
        <taxon>Digenea</taxon>
        <taxon>Strigeidida</taxon>
        <taxon>Schistosomatoidea</taxon>
        <taxon>Schistosomatidae</taxon>
        <taxon>Schistosoma</taxon>
    </lineage>
</organism>
<feature type="compositionally biased region" description="Polar residues" evidence="10">
    <location>
        <begin position="2650"/>
        <end position="2661"/>
    </location>
</feature>
<dbReference type="PROSITE" id="PS51805">
    <property type="entry name" value="EPHD"/>
    <property type="match status" value="1"/>
</dbReference>
<feature type="region of interest" description="Disordered" evidence="10">
    <location>
        <begin position="542"/>
        <end position="581"/>
    </location>
</feature>
<dbReference type="PANTHER" id="PTHR45888:SF6">
    <property type="entry name" value="HL01030P-RELATED"/>
    <property type="match status" value="1"/>
</dbReference>
<dbReference type="FunFam" id="3.30.40.10:FF:000852">
    <property type="entry name" value="Histone-lysine N-methyltransferase 2C"/>
    <property type="match status" value="1"/>
</dbReference>
<feature type="region of interest" description="Disordered" evidence="10">
    <location>
        <begin position="1300"/>
        <end position="1347"/>
    </location>
</feature>
<dbReference type="InterPro" id="IPR013083">
    <property type="entry name" value="Znf_RING/FYVE/PHD"/>
</dbReference>
<feature type="region of interest" description="Disordered" evidence="10">
    <location>
        <begin position="1145"/>
        <end position="1172"/>
    </location>
</feature>
<keyword evidence="3" id="KW-0677">Repeat</keyword>
<dbReference type="GO" id="GO:0044666">
    <property type="term" value="C:MLL3/4 complex"/>
    <property type="evidence" value="ECO:0007669"/>
    <property type="project" value="TreeGrafter"/>
</dbReference>
<evidence type="ECO:0000256" key="7">
    <source>
        <dbReference type="ARBA" id="ARBA00023163"/>
    </source>
</evidence>
<feature type="compositionally biased region" description="Polar residues" evidence="10">
    <location>
        <begin position="2504"/>
        <end position="2524"/>
    </location>
</feature>
<evidence type="ECO:0000259" key="12">
    <source>
        <dbReference type="PROSITE" id="PS51805"/>
    </source>
</evidence>
<dbReference type="GO" id="GO:0008270">
    <property type="term" value="F:zinc ion binding"/>
    <property type="evidence" value="ECO:0007669"/>
    <property type="project" value="UniProtKB-KW"/>
</dbReference>
<dbReference type="Gene3D" id="3.30.40.10">
    <property type="entry name" value="Zinc/RING finger domain, C3HC4 (zinc finger)"/>
    <property type="match status" value="5"/>
</dbReference>
<dbReference type="InterPro" id="IPR001841">
    <property type="entry name" value="Znf_RING"/>
</dbReference>
<feature type="compositionally biased region" description="Polar residues" evidence="10">
    <location>
        <begin position="2812"/>
        <end position="2830"/>
    </location>
</feature>
<keyword evidence="8" id="KW-0539">Nucleus</keyword>
<dbReference type="CDD" id="cd15510">
    <property type="entry name" value="PHD2_KMT2C_like"/>
    <property type="match status" value="1"/>
</dbReference>
<sequence length="3154" mass="344531">MGFEDSECGDDHLKESTSDVQNPEFSSKKVLSSFHPDESQTLQNFSDVTPPLCIFCGMNGNLNLGQGELLRFYTKIEYSEPPTWYSDFITKVKSKQEKCTNILVTNRSTHTNRRNQHSKIVVASFTPLATDPEFCKVGPHISLDGCRRSRSKNCFGYDCKTCLSGMPNAYFDCSGRPFGLVEELNYVGWPSKSDEDTLKVSNLIVKCTPREGEEGGWIYAHHCCASWSNGVHFNDQMVLEGVEDAAVIAVTRKCSLCLRYGASIPCRVSDCNSCFHFLCAAGAGCLQDIESLELLCPVHISEALTSSCISIQCGLCESPGDLTELLFCTGCGSHYHASCLEPPLQPSPTIRIGWQCAECKTCLICNESKDENKMLVCDVCDKGYHTYCLKPPVSSIPKNGFRCERCRVCSDCGGGRSSTLSGLEGPVAFNNQPNPNVRWHSNYTLCDRCFHAHKRPNSCCPVCDRAWRCSLPVPENFYRNPNSTFLVWPGSKCSQCRRMVHAECDPSSNQTTVSPLSTASEETSGICCTNYVCPVCRARGSTTPSEAASTTASLRASPIQGGGNSSNSGGDIMDDNFTQGGRDLLDDTVRQCIGSGSLVCPGANGSTSANTPSSSTSNSTTPNTEPGKQQIHLNNQDYPGSPRVHCKVTSNSKSSVTNSTNGRPSIDQPSINISSGRRRGNNQTSDLNFAKTNSGTRSNNVNTQTSFIGTTKTGALKRTNSSATSNNINKNRRTKTRKITSYESKVSEKDDHPSTVVFCRADDNFMLEQDICIACGSIGLDTPLLACSQCGQCYHSFCADVPKITRTMIEKGWRCLDCTVCEGCGGTSNESLLLLCDDCNISFHTYCLDPPLKEVPKGGWKCADCVVCTNCGQKDPGLNGKWHANYSVCAPCASLTTCPICNLAYRDEELLVRCALCTRWAHANCDQLRTEDELEIATDLGYNCLLCRELGADLGTGHAQVLAYRQAANGNLGALENLKFGEITENLFADKLPSSLFPYSSTGVACLTRSQADDDNSSSSDTRQFFMDGVVLSECGLNTIKQALLKIQPKRHTNQKRLSDQQNQSVTDTGSCSVGDSTPVELTPCGPHGQFDEDASLHSGVDGENDLSNYPDWKSPSLQSEEDGCNSIQDGTRTSLCISRNSSAGSISVNGKTTTNNSNRNRPLKNLGIGGFRAKPNRWLQTKKIQLAAASDQFVGPTSDNKRRRQNKKKSELEDHYPNYLMKAFYGECLLSAKRKPLRKKKRIRPIGSSQEPTIGSESVSGIKQNKGGFTLSVRSSKLTKGGAHIKKCNVARLGNRTKSDDYSLDGEWTESGSRDEEFEIGTEEMDEDDDIDEGDEEYEEDDDVDGDLCDFDELKDLEDEMDNEALEIEEEDLSATLNPAAHQLTERVSEIKMTESSTDTDILKTQKDNTENVSVDESVSRELSAVDYNDNQTVSSRTCPPVNSNSQDNYCITPVSVSQFSPKSQNLVSSLDPSVDTVSAETARVASVVHSSNKELSPHIDLLSAQSPQEQSTELSVTTSLVGQNANSVTQATTPAGLNEAADLMFMDDYLFGFSDLASTDETDLNDITPQQVSADHVTDQLQAPSPLPVGHSKNQLKQPVSSESPGHVSFIYSQNNQNIQSSERFVISNKIVYQSQVSEPFRMEESTNSEGMCLKQFVAQQDLISSPFDNQSQQTHLGPANKPHYPKSPYIGHSSTTYLQMVEEQHPRNMQRTVHPESQQSHLVIQDQQTRKTGPQSVHDSSEGSLNQLVDTVDVCPSNNTILNAYDMPPRDTSGHDLGSSQNVPGPHPRHCVNTLTGNLPELSVSDIETQLGPSTGFELSEPNLADDSPKSIIPNAVFSNELSTTPPPSEISIQRMAQQRPNVVHPNPDSVRQSYSQRPVDQCREYQPSNQSINVQQHQIPRSSLLTVPVPQSQVRPMQQQHIDPQSGRVQIRSSQPSYFYAHVVPVPGRVLTQPQKQHQQLQRQSSSPIVLQSPVPQSPQQHLSVVSSHGKFISQPLQPKSPNPMTPPPPPPYPSQVIRPGMWPQQQQQQSHSRLISSNPGAIMLSATGQCLVPQGSNSAQLLMSSPQSNVPMDTQHLIPVCCQQSTQIEYIQRPCVSHPMHGSNGPQRTPSTQQMIVHGQVGLHNQPVHVYQTDHITSPNSRQFTGHPNSLSPGVLRFNSGSEEVILRCSTELQNPNNVISPNSMRSPNMEGNTHHVVLNRPSQQNILPCTASNNTQLCMPNSNSNVSNSASRRINYHKWEEDERLGGQSTIAPVLHANISHPTLRGQYPEFTVRAKEISKLWRRLSSEERGTWVIQARNNRTTLRSNQTNIPTTMGSIGISNTMPPTQPYCQPSTLVNQTIPLQSGSELSYPIESPTAYTRPQNRTPHHIQSEQQMNTNSPQQTKELHRSLTPEIPNNSYVQDRILSSHMTSSSNSSGDSVGAHHQTINKPPSNQGLTFPNTELNTSGNVLPQQHQQMIGLTVPSPGSSYMVSPVNSRPPSRHQTSLPPPPPIWPPSGNMNSLSTGSVSVNSPANLKQPTPPPSVCSSMSPAPIRSPASIHAPTPTSFHIPHPYPPHGTSSLTSPAQSPVPPQSPSNINQLMRSSTAGTATPMPSSHPSPVPQSHHTILPSGHHLTSQSLLPSESSVSRQQNHSFAASHPATPGTPNSQLCGLGNTFSAPTTPGAGASPGNVGVLSYSAPTNPGNVFIVGSSAMHVSRMTSEGDTSQSIYSINTLPQSSSNEHVSSSLPVAVEQGPSVGNYTGSQQQAHTQQGNYSSTELERQRLKEILAKQVHQRQVQHQHHQQLLQQQQLHLAQQEQEHIMSRHSLSQPTSGQQGSSCSGLVYTSMNQSSSNLVHQQPNESHCQPYANYINTPMWQQHASIHDPYHSVSSQNQAHQQQQQQQSMRHAYFSQQVSAQHPAMFYQQSQTRPDPVSPSGSRILTSVTSGVPSISPHAPGQFISTANPPTQGDYTGAQSTSIPKATRLTYPEMSELVHQPQMAPDSLPSSYGINNQAMMSTSRSNQQMVHSNTMQVYRNNVSQRSDHPSSMNPYHQMDVVTPSSLTSIDNQLISDIPRAPSVATGLEEVGFEPPIIVSRLAAKEKRCAPVINVNLLSGSAYQTEHTVDQQRLSFDNTDGSAVNGGGDVANFSYKTTSEDNQIHLSNKYFM</sequence>
<dbReference type="CDD" id="cd21997">
    <property type="entry name" value="HMG_KMT2C-like"/>
    <property type="match status" value="1"/>
</dbReference>
<evidence type="ECO:0008006" key="15">
    <source>
        <dbReference type="Google" id="ProtNLM"/>
    </source>
</evidence>
<evidence type="ECO:0000256" key="10">
    <source>
        <dbReference type="SAM" id="MobiDB-lite"/>
    </source>
</evidence>
<feature type="compositionally biased region" description="Polar residues" evidence="10">
    <location>
        <begin position="2743"/>
        <end position="2764"/>
    </location>
</feature>
<feature type="region of interest" description="Disordered" evidence="10">
    <location>
        <begin position="1190"/>
        <end position="1214"/>
    </location>
</feature>
<name>A0A922S5X7_SCHHA</name>
<dbReference type="CDD" id="cd15513">
    <property type="entry name" value="PHD5_KMT2C_like"/>
    <property type="match status" value="1"/>
</dbReference>
<dbReference type="GO" id="GO:0042800">
    <property type="term" value="F:histone H3K4 methyltransferase activity"/>
    <property type="evidence" value="ECO:0007669"/>
    <property type="project" value="TreeGrafter"/>
</dbReference>
<dbReference type="CDD" id="cd15514">
    <property type="entry name" value="PHD6_KMT2C_like"/>
    <property type="match status" value="1"/>
</dbReference>
<feature type="compositionally biased region" description="Polar residues" evidence="10">
    <location>
        <begin position="2466"/>
        <end position="2492"/>
    </location>
</feature>
<feature type="domain" description="PHD-type" evidence="11">
    <location>
        <begin position="895"/>
        <end position="950"/>
    </location>
</feature>
<dbReference type="CDD" id="cd15509">
    <property type="entry name" value="PHD1_KMT2C_like"/>
    <property type="match status" value="1"/>
</dbReference>
<keyword evidence="5" id="KW-0862">Zinc</keyword>
<reference evidence="13" key="1">
    <citation type="journal article" date="2012" name="Nat. Genet.">
        <title>Whole-genome sequence of Schistosoma haematobium.</title>
        <authorList>
            <person name="Young N.D."/>
            <person name="Jex A.R."/>
            <person name="Li B."/>
            <person name="Liu S."/>
            <person name="Yang L."/>
            <person name="Xiong Z."/>
            <person name="Li Y."/>
            <person name="Cantacessi C."/>
            <person name="Hall R.S."/>
            <person name="Xu X."/>
            <person name="Chen F."/>
            <person name="Wu X."/>
            <person name="Zerlotini A."/>
            <person name="Oliveira G."/>
            <person name="Hofmann A."/>
            <person name="Zhang G."/>
            <person name="Fang X."/>
            <person name="Kang Y."/>
            <person name="Campbell B.E."/>
            <person name="Loukas A."/>
            <person name="Ranganathan S."/>
            <person name="Rollinson D."/>
            <person name="Rinaldi G."/>
            <person name="Brindley P.J."/>
            <person name="Yang H."/>
            <person name="Wang J."/>
            <person name="Wang J."/>
            <person name="Gasser R.B."/>
        </authorList>
    </citation>
    <scope>NUCLEOTIDE SEQUENCE</scope>
</reference>
<feature type="domain" description="PHD-type" evidence="11">
    <location>
        <begin position="769"/>
        <end position="821"/>
    </location>
</feature>
<dbReference type="InterPro" id="IPR034732">
    <property type="entry name" value="EPHD"/>
</dbReference>
<feature type="compositionally biased region" description="Polar residues" evidence="10">
    <location>
        <begin position="667"/>
        <end position="723"/>
    </location>
</feature>
<dbReference type="CDD" id="cd15512">
    <property type="entry name" value="PHD4_KMT2C_like"/>
    <property type="match status" value="1"/>
</dbReference>
<keyword evidence="4 9" id="KW-0863">Zinc-finger</keyword>
<feature type="region of interest" description="Disordered" evidence="10">
    <location>
        <begin position="2739"/>
        <end position="2766"/>
    </location>
</feature>
<dbReference type="SMART" id="SM00249">
    <property type="entry name" value="PHD"/>
    <property type="match status" value="6"/>
</dbReference>
<protein>
    <recommendedName>
        <fullName evidence="15">Histone-lysine N-methyltransferase 2C</fullName>
    </recommendedName>
</protein>
<feature type="compositionally biased region" description="Polar residues" evidence="10">
    <location>
        <begin position="1145"/>
        <end position="1161"/>
    </location>
</feature>
<dbReference type="SUPFAM" id="SSF57903">
    <property type="entry name" value="FYVE/PHD zinc finger"/>
    <property type="match status" value="5"/>
</dbReference>
<evidence type="ECO:0000256" key="3">
    <source>
        <dbReference type="ARBA" id="ARBA00022737"/>
    </source>
</evidence>
<feature type="region of interest" description="Disordered" evidence="10">
    <location>
        <begin position="2803"/>
        <end position="2830"/>
    </location>
</feature>
<evidence type="ECO:0000313" key="14">
    <source>
        <dbReference type="Proteomes" id="UP000471633"/>
    </source>
</evidence>
<dbReference type="EMBL" id="AMPZ03000001">
    <property type="protein sequence ID" value="KAH9595055.1"/>
    <property type="molecule type" value="Genomic_DNA"/>
</dbReference>
<evidence type="ECO:0000256" key="1">
    <source>
        <dbReference type="ARBA" id="ARBA00004123"/>
    </source>
</evidence>
<keyword evidence="7" id="KW-0804">Transcription</keyword>
<dbReference type="InterPro" id="IPR001965">
    <property type="entry name" value="Znf_PHD"/>
</dbReference>
<dbReference type="InterPro" id="IPR011011">
    <property type="entry name" value="Znf_FYVE_PHD"/>
</dbReference>
<evidence type="ECO:0000259" key="11">
    <source>
        <dbReference type="PROSITE" id="PS50016"/>
    </source>
</evidence>
<reference evidence="13" key="4">
    <citation type="journal article" date="2022" name="PLoS Pathog.">
        <title>Chromosome-level genome of Schistosoma haematobium underpins genome-wide explorations of molecular variation.</title>
        <authorList>
            <person name="Stroehlein A.J."/>
            <person name="Korhonen P.K."/>
            <person name="Lee V.V."/>
            <person name="Ralph S.A."/>
            <person name="Mentink-Kane M."/>
            <person name="You H."/>
            <person name="McManus D.P."/>
            <person name="Tchuente L.T."/>
            <person name="Stothard J.R."/>
            <person name="Kaur P."/>
            <person name="Dudchenko O."/>
            <person name="Aiden E.L."/>
            <person name="Yang B."/>
            <person name="Yang H."/>
            <person name="Emery A.M."/>
            <person name="Webster B.L."/>
            <person name="Brindley P.J."/>
            <person name="Rollinson D."/>
            <person name="Chang B.C.H."/>
            <person name="Gasser R.B."/>
            <person name="Young N.D."/>
        </authorList>
    </citation>
    <scope>NUCLEOTIDE SEQUENCE</scope>
</reference>
<dbReference type="Proteomes" id="UP000471633">
    <property type="component" value="Unassembled WGS sequence"/>
</dbReference>
<dbReference type="Gene3D" id="1.10.30.10">
    <property type="entry name" value="High mobility group box domain"/>
    <property type="match status" value="1"/>
</dbReference>
<feature type="region of interest" description="Disordered" evidence="10">
    <location>
        <begin position="2873"/>
        <end position="2898"/>
    </location>
</feature>
<feature type="region of interest" description="Disordered" evidence="10">
    <location>
        <begin position="2359"/>
        <end position="2454"/>
    </location>
</feature>
<evidence type="ECO:0000256" key="8">
    <source>
        <dbReference type="ARBA" id="ARBA00023242"/>
    </source>
</evidence>
<dbReference type="Pfam" id="PF13771">
    <property type="entry name" value="zf-HC5HC2H"/>
    <property type="match status" value="1"/>
</dbReference>
<feature type="compositionally biased region" description="Low complexity" evidence="10">
    <location>
        <begin position="2621"/>
        <end position="2634"/>
    </location>
</feature>
<dbReference type="InterPro" id="IPR019787">
    <property type="entry name" value="Znf_PHD-finger"/>
</dbReference>
<dbReference type="CTD" id="24598111"/>
<feature type="compositionally biased region" description="Acidic residues" evidence="10">
    <location>
        <begin position="1317"/>
        <end position="1347"/>
    </location>
</feature>
<feature type="compositionally biased region" description="Low complexity" evidence="10">
    <location>
        <begin position="542"/>
        <end position="553"/>
    </location>
</feature>
<feature type="compositionally biased region" description="Polar residues" evidence="10">
    <location>
        <begin position="2378"/>
        <end position="2390"/>
    </location>
</feature>
<feature type="region of interest" description="Disordered" evidence="10">
    <location>
        <begin position="2466"/>
        <end position="2661"/>
    </location>
</feature>
<feature type="region of interest" description="Disordered" evidence="10">
    <location>
        <begin position="1957"/>
        <end position="2016"/>
    </location>
</feature>
<evidence type="ECO:0000313" key="13">
    <source>
        <dbReference type="EMBL" id="KAH9595055.1"/>
    </source>
</evidence>
<dbReference type="Gene3D" id="2.30.30.1150">
    <property type="match status" value="1"/>
</dbReference>
<keyword evidence="14" id="KW-1185">Reference proteome</keyword>
<evidence type="ECO:0000256" key="2">
    <source>
        <dbReference type="ARBA" id="ARBA00022723"/>
    </source>
</evidence>
<feature type="region of interest" description="Disordered" evidence="10">
    <location>
        <begin position="1051"/>
        <end position="1126"/>
    </location>
</feature>
<feature type="compositionally biased region" description="Low complexity" evidence="10">
    <location>
        <begin position="2413"/>
        <end position="2426"/>
    </location>
</feature>
<feature type="compositionally biased region" description="Polar residues" evidence="10">
    <location>
        <begin position="1248"/>
        <end position="1262"/>
    </location>
</feature>
<feature type="compositionally biased region" description="Low complexity" evidence="10">
    <location>
        <begin position="2875"/>
        <end position="2891"/>
    </location>
</feature>
<keyword evidence="6" id="KW-0805">Transcription regulation</keyword>
<dbReference type="GO" id="GO:0003713">
    <property type="term" value="F:transcription coactivator activity"/>
    <property type="evidence" value="ECO:0007669"/>
    <property type="project" value="TreeGrafter"/>
</dbReference>
<evidence type="ECO:0000256" key="5">
    <source>
        <dbReference type="ARBA" id="ARBA00022833"/>
    </source>
</evidence>
<feature type="compositionally biased region" description="Pro residues" evidence="10">
    <location>
        <begin position="2003"/>
        <end position="2016"/>
    </location>
</feature>
<feature type="region of interest" description="Disordered" evidence="10">
    <location>
        <begin position="1241"/>
        <end position="1262"/>
    </location>
</feature>
<feature type="compositionally biased region" description="Polar residues" evidence="10">
    <location>
        <begin position="2432"/>
        <end position="2454"/>
    </location>
</feature>
<feature type="compositionally biased region" description="Polar residues" evidence="10">
    <location>
        <begin position="2583"/>
        <end position="2599"/>
    </location>
</feature>
<gene>
    <name evidence="13" type="ORF">MS3_00009818</name>
</gene>
<feature type="domain" description="PHD-type" evidence="12">
    <location>
        <begin position="183"/>
        <end position="300"/>
    </location>
</feature>
<dbReference type="InterPro" id="IPR036910">
    <property type="entry name" value="HMG_box_dom_sf"/>
</dbReference>
<feature type="region of interest" description="Disordered" evidence="10">
    <location>
        <begin position="1"/>
        <end position="30"/>
    </location>
</feature>